<dbReference type="PROSITE" id="PS01186">
    <property type="entry name" value="EGF_2"/>
    <property type="match status" value="1"/>
</dbReference>
<dbReference type="SUPFAM" id="SSF57196">
    <property type="entry name" value="EGF/Laminin"/>
    <property type="match status" value="1"/>
</dbReference>
<evidence type="ECO:0000313" key="3">
    <source>
        <dbReference type="EMBL" id="CAG9792519.1"/>
    </source>
</evidence>
<dbReference type="InterPro" id="IPR000742">
    <property type="entry name" value="EGF"/>
</dbReference>
<dbReference type="OrthoDB" id="10014052at2759"/>
<gene>
    <name evidence="3" type="ORF">DIATSA_LOCUS10040</name>
</gene>
<evidence type="ECO:0000259" key="1">
    <source>
        <dbReference type="PROSITE" id="PS00022"/>
    </source>
</evidence>
<proteinExistence type="predicted"/>
<feature type="domain" description="EGF-like" evidence="1 2">
    <location>
        <begin position="69"/>
        <end position="80"/>
    </location>
</feature>
<evidence type="ECO:0000259" key="2">
    <source>
        <dbReference type="PROSITE" id="PS01186"/>
    </source>
</evidence>
<evidence type="ECO:0000313" key="4">
    <source>
        <dbReference type="Proteomes" id="UP001153714"/>
    </source>
</evidence>
<keyword evidence="4" id="KW-1185">Reference proteome</keyword>
<name>A0A9N9RA39_9NEOP</name>
<accession>A0A9N9RA39</accession>
<dbReference type="PROSITE" id="PS00022">
    <property type="entry name" value="EGF_1"/>
    <property type="match status" value="1"/>
</dbReference>
<sequence length="108" mass="12028">MDNSVNQFKKYKEYNDNKKIKLEVENQDNRVDIDGDNYVKSDDGKLMKLDRDDVACECQHGGGCVGNVCLCPLGYAGDKCEITLDLKVGLYFIVSNKLTTAFSGISSF</sequence>
<dbReference type="AlphaFoldDB" id="A0A9N9RA39"/>
<reference evidence="3" key="2">
    <citation type="submission" date="2022-10" db="EMBL/GenBank/DDBJ databases">
        <authorList>
            <consortium name="ENA_rothamsted_submissions"/>
            <consortium name="culmorum"/>
            <person name="King R."/>
        </authorList>
    </citation>
    <scope>NUCLEOTIDE SEQUENCE</scope>
</reference>
<dbReference type="Gene3D" id="2.10.25.10">
    <property type="entry name" value="Laminin"/>
    <property type="match status" value="1"/>
</dbReference>
<dbReference type="EMBL" id="OU893335">
    <property type="protein sequence ID" value="CAG9792519.1"/>
    <property type="molecule type" value="Genomic_DNA"/>
</dbReference>
<reference evidence="3" key="1">
    <citation type="submission" date="2021-12" db="EMBL/GenBank/DDBJ databases">
        <authorList>
            <person name="King R."/>
        </authorList>
    </citation>
    <scope>NUCLEOTIDE SEQUENCE</scope>
</reference>
<organism evidence="3 4">
    <name type="scientific">Diatraea saccharalis</name>
    <name type="common">sugarcane borer</name>
    <dbReference type="NCBI Taxonomy" id="40085"/>
    <lineage>
        <taxon>Eukaryota</taxon>
        <taxon>Metazoa</taxon>
        <taxon>Ecdysozoa</taxon>
        <taxon>Arthropoda</taxon>
        <taxon>Hexapoda</taxon>
        <taxon>Insecta</taxon>
        <taxon>Pterygota</taxon>
        <taxon>Neoptera</taxon>
        <taxon>Endopterygota</taxon>
        <taxon>Lepidoptera</taxon>
        <taxon>Glossata</taxon>
        <taxon>Ditrysia</taxon>
        <taxon>Pyraloidea</taxon>
        <taxon>Crambidae</taxon>
        <taxon>Crambinae</taxon>
        <taxon>Diatraea</taxon>
    </lineage>
</organism>
<dbReference type="Proteomes" id="UP001153714">
    <property type="component" value="Chromosome 4"/>
</dbReference>
<protein>
    <recommendedName>
        <fullName evidence="1 2">EGF-like domain-containing protein</fullName>
    </recommendedName>
</protein>